<dbReference type="Proteomes" id="UP000203433">
    <property type="component" value="Segment"/>
</dbReference>
<dbReference type="GO" id="GO:0006226">
    <property type="term" value="P:dUMP biosynthetic process"/>
    <property type="evidence" value="ECO:0007669"/>
    <property type="project" value="InterPro"/>
</dbReference>
<evidence type="ECO:0000259" key="5">
    <source>
        <dbReference type="Pfam" id="PF00692"/>
    </source>
</evidence>
<evidence type="ECO:0000313" key="7">
    <source>
        <dbReference type="Proteomes" id="UP000203433"/>
    </source>
</evidence>
<dbReference type="PANTHER" id="PTHR11241:SF0">
    <property type="entry name" value="DEOXYURIDINE 5'-TRIPHOSPHATE NUCLEOTIDOHYDROLASE"/>
    <property type="match status" value="1"/>
</dbReference>
<sequence>MYIKCRNECYVLHNEKMSLRFVRDTKYAFRPSRGSEKAAGVDLKSAHDYLVPRKGRCLISTDLRIELPPGCYGRVAPRSGLALKEFLTVGGGVIDEDYRGVLSVILFNHSNEDYFVRRGDKIAQLVCEKILYPEIVEATELTQTKRGDNGLGSTGV</sequence>
<feature type="domain" description="dUTPase-like" evidence="5">
    <location>
        <begin position="31"/>
        <end position="155"/>
    </location>
</feature>
<dbReference type="EMBL" id="KP296186">
    <property type="protein sequence ID" value="AKN80739.1"/>
    <property type="molecule type" value="Genomic_DNA"/>
</dbReference>
<dbReference type="Gene3D" id="2.70.40.10">
    <property type="match status" value="1"/>
</dbReference>
<reference evidence="6 7" key="1">
    <citation type="journal article" date="2015" name="J. Virol.">
        <title>A betabaculovirus-encoded gp64 homolog is a functional envelope fusion protein.</title>
        <authorList>
            <person name="Ardisson-Araujo D.M."/>
            <person name="Melo F.L."/>
            <person name="Clem R.J."/>
            <person name="Wolff J.L."/>
            <person name="Ribeiro B.M."/>
        </authorList>
    </citation>
    <scope>NUCLEOTIDE SEQUENCE [LARGE SCALE GENOMIC DNA]</scope>
    <source>
        <strain evidence="6 7">Parana-2009</strain>
    </source>
</reference>
<dbReference type="InterPro" id="IPR033704">
    <property type="entry name" value="dUTPase_trimeric"/>
</dbReference>
<dbReference type="Pfam" id="PF00692">
    <property type="entry name" value="dUTPase"/>
    <property type="match status" value="1"/>
</dbReference>
<dbReference type="PANTHER" id="PTHR11241">
    <property type="entry name" value="DEOXYURIDINE 5'-TRIPHOSPHATE NUCLEOTIDOHYDROLASE"/>
    <property type="match status" value="1"/>
</dbReference>
<evidence type="ECO:0000313" key="6">
    <source>
        <dbReference type="EMBL" id="AKN80739.1"/>
    </source>
</evidence>
<dbReference type="EC" id="3.6.1.23" evidence="2"/>
<evidence type="ECO:0000256" key="1">
    <source>
        <dbReference type="ARBA" id="ARBA00006581"/>
    </source>
</evidence>
<keyword evidence="7" id="KW-1185">Reference proteome</keyword>
<dbReference type="CDD" id="cd07557">
    <property type="entry name" value="trimeric_dUTPase"/>
    <property type="match status" value="1"/>
</dbReference>
<dbReference type="NCBIfam" id="NF001862">
    <property type="entry name" value="PRK00601.1"/>
    <property type="match status" value="1"/>
</dbReference>
<name>A0A0R7EZ17_9BBAC</name>
<evidence type="ECO:0000256" key="4">
    <source>
        <dbReference type="ARBA" id="ARBA00023080"/>
    </source>
</evidence>
<proteinExistence type="inferred from homology"/>
<protein>
    <recommendedName>
        <fullName evidence="2">dUTP diphosphatase</fullName>
        <ecNumber evidence="2">3.6.1.23</ecNumber>
    </recommendedName>
</protein>
<evidence type="ECO:0000256" key="2">
    <source>
        <dbReference type="ARBA" id="ARBA00012379"/>
    </source>
</evidence>
<dbReference type="SUPFAM" id="SSF51283">
    <property type="entry name" value="dUTPase-like"/>
    <property type="match status" value="1"/>
</dbReference>
<dbReference type="OrthoDB" id="12539at10239"/>
<evidence type="ECO:0000256" key="3">
    <source>
        <dbReference type="ARBA" id="ARBA00022801"/>
    </source>
</evidence>
<comment type="similarity">
    <text evidence="1">Belongs to the dUTPase family.</text>
</comment>
<dbReference type="InterPro" id="IPR008181">
    <property type="entry name" value="dUTPase"/>
</dbReference>
<dbReference type="NCBIfam" id="TIGR00576">
    <property type="entry name" value="dut"/>
    <property type="match status" value="1"/>
</dbReference>
<dbReference type="InterPro" id="IPR029054">
    <property type="entry name" value="dUTPase-like"/>
</dbReference>
<dbReference type="InterPro" id="IPR036157">
    <property type="entry name" value="dUTPase-like_sf"/>
</dbReference>
<dbReference type="GO" id="GO:0004170">
    <property type="term" value="F:dUTP diphosphatase activity"/>
    <property type="evidence" value="ECO:0007669"/>
    <property type="project" value="UniProtKB-EC"/>
</dbReference>
<dbReference type="GO" id="GO:0000287">
    <property type="term" value="F:magnesium ion binding"/>
    <property type="evidence" value="ECO:0007669"/>
    <property type="project" value="InterPro"/>
</dbReference>
<dbReference type="GeneID" id="26373946"/>
<keyword evidence="4" id="KW-0546">Nucleotide metabolism</keyword>
<accession>A0A0R7EZ17</accession>
<dbReference type="RefSeq" id="YP_009182277.1">
    <property type="nucleotide sequence ID" value="NC_028491.1"/>
</dbReference>
<dbReference type="GO" id="GO:0046081">
    <property type="term" value="P:dUTP catabolic process"/>
    <property type="evidence" value="ECO:0007669"/>
    <property type="project" value="InterPro"/>
</dbReference>
<keyword evidence="3" id="KW-0378">Hydrolase</keyword>
<gene>
    <name evidence="6" type="primary">dut</name>
</gene>
<organism evidence="6 7">
    <name type="scientific">Diatraea saccharalis granulovirus</name>
    <dbReference type="NCBI Taxonomy" id="1675862"/>
    <lineage>
        <taxon>Viruses</taxon>
        <taxon>Viruses incertae sedis</taxon>
        <taxon>Naldaviricetes</taxon>
        <taxon>Lefavirales</taxon>
        <taxon>Baculoviridae</taxon>
        <taxon>Betabaculovirus</taxon>
        <taxon>Betabaculovirus disaccharalis</taxon>
    </lineage>
</organism>
<dbReference type="KEGG" id="vg:26373946"/>